<dbReference type="GeneID" id="9940082"/>
<accession>A0A1S0U6B8</accession>
<reference evidence="1" key="1">
    <citation type="submission" date="2012-04" db="EMBL/GenBank/DDBJ databases">
        <title>The Genome Sequence of Loa loa.</title>
        <authorList>
            <consortium name="The Broad Institute Genome Sequencing Platform"/>
            <consortium name="Broad Institute Genome Sequencing Center for Infectious Disease"/>
            <person name="Nutman T.B."/>
            <person name="Fink D.L."/>
            <person name="Russ C."/>
            <person name="Young S."/>
            <person name="Zeng Q."/>
            <person name="Gargeya S."/>
            <person name="Alvarado L."/>
            <person name="Berlin A."/>
            <person name="Chapman S.B."/>
            <person name="Chen Z."/>
            <person name="Freedman E."/>
            <person name="Gellesch M."/>
            <person name="Goldberg J."/>
            <person name="Griggs A."/>
            <person name="Gujja S."/>
            <person name="Heilman E.R."/>
            <person name="Heiman D."/>
            <person name="Howarth C."/>
            <person name="Mehta T."/>
            <person name="Neiman D."/>
            <person name="Pearson M."/>
            <person name="Roberts A."/>
            <person name="Saif S."/>
            <person name="Shea T."/>
            <person name="Shenoy N."/>
            <person name="Sisk P."/>
            <person name="Stolte C."/>
            <person name="Sykes S."/>
            <person name="White J."/>
            <person name="Yandava C."/>
            <person name="Haas B."/>
            <person name="Henn M.R."/>
            <person name="Nusbaum C."/>
            <person name="Birren B."/>
        </authorList>
    </citation>
    <scope>NUCLEOTIDE SEQUENCE [LARGE SCALE GENOMIC DNA]</scope>
</reference>
<dbReference type="AlphaFoldDB" id="A0A1S0U6B8"/>
<gene>
    <name evidence="1" type="ORF">LOAG_02699</name>
</gene>
<dbReference type="CTD" id="9940082"/>
<sequence length="150" mass="17114">MHRSKCLCTRLNDLLLADWPSFPSSIIAVYFGNACKLHERMGLIRCTQILMFHLAVRRASCHVLFNEVAQLRLRQTPLKDLNLVQNSIPYENHLTKNPLRKLPDTITTPRILQPREGYLPTQSVTTIEAKFNAKDRVYGPLPCAQFNGAV</sequence>
<evidence type="ECO:0000313" key="1">
    <source>
        <dbReference type="EMBL" id="EFO25791.1"/>
    </source>
</evidence>
<name>A0A1S0U6B8_LOALO</name>
<dbReference type="EMBL" id="JH712124">
    <property type="protein sequence ID" value="EFO25791.1"/>
    <property type="molecule type" value="Genomic_DNA"/>
</dbReference>
<proteinExistence type="predicted"/>
<dbReference type="KEGG" id="loa:LOAG_02699"/>
<dbReference type="RefSeq" id="XP_003138284.1">
    <property type="nucleotide sequence ID" value="XM_003138236.2"/>
</dbReference>
<organism evidence="1">
    <name type="scientific">Loa loa</name>
    <name type="common">Eye worm</name>
    <name type="synonym">Filaria loa</name>
    <dbReference type="NCBI Taxonomy" id="7209"/>
    <lineage>
        <taxon>Eukaryota</taxon>
        <taxon>Metazoa</taxon>
        <taxon>Ecdysozoa</taxon>
        <taxon>Nematoda</taxon>
        <taxon>Chromadorea</taxon>
        <taxon>Rhabditida</taxon>
        <taxon>Spirurina</taxon>
        <taxon>Spiruromorpha</taxon>
        <taxon>Filarioidea</taxon>
        <taxon>Onchocercidae</taxon>
        <taxon>Loa</taxon>
    </lineage>
</organism>
<protein>
    <submittedName>
        <fullName evidence="1">Uncharacterized protein</fullName>
    </submittedName>
</protein>
<dbReference type="InParanoid" id="A0A1S0U6B8"/>